<dbReference type="Proteomes" id="UP000318554">
    <property type="component" value="Unassembled WGS sequence"/>
</dbReference>
<dbReference type="InterPro" id="IPR025282">
    <property type="entry name" value="DUF4214"/>
</dbReference>
<evidence type="ECO:0000259" key="1">
    <source>
        <dbReference type="Pfam" id="PF13946"/>
    </source>
</evidence>
<proteinExistence type="predicted"/>
<dbReference type="Pfam" id="PF13946">
    <property type="entry name" value="DUF4214"/>
    <property type="match status" value="1"/>
</dbReference>
<sequence length="958" mass="95408">MASFITAQQREKLIELYIGYFNRAPEAAGLSYWAGQLLATLNAGQSEAQAFAGIANRFYDAGVQFGVYSSAMTVEQFITTVYQNVLGRDQVDAAGMTYWKTKLQNGGVSRGEFVMQLIQEAKNYVANAPANDPYKWVGTYLENRKAVGDWFANNSTGLTGNDAITKGTQVLQTAVTKATAQAGQTTTQAVAAAQTANQSAQGQTFMLTASVDTITGTSGNDTINAPLVVDVTKGTATLPSLTSFDAIDGGAGTDTLNIFLTGDQSKFSTSATVKNVETINFNVDDKLTADVSAWGGNAVNVTQVGTAAAQSVTVGAASVSVKGGSTVAVTDGTTNANVLTTVSVDGNTGQATLTGKAIATVSLANTKQDADVVNATASGKGALILNVNNVTGGAKITDTKDNYSTVTVNATGKASDIAVKSNTAGTLTAATLGGDAALTFATNSTKLAAVTITGSGGVTADFSAAGTTSVDASASSGANSITLDGTKSTYKGGSGADTVLLAAAPTKAIDGGAGANTLSLDAIADLTTLTKTSLANATNFQTIQLTGAVGTAKDAGKSTLDVANLPAGMVNVTLNTTTDAENLTFKNVASGFNFTQLASQAKSSTITLAKDGSADVLNLTIGNGKSATIDLTTGGGIVATKFETVNITANADTSKAAVQHKLTIDASGATTLNVTGDAGINFTGSTLTAVTTVAGGASKGDLVIDLTGGVTTGVTVTTGSGADTITTVGAAGKVDTINSGTGNDTIKVGDGNNVIVAGGGDTKTGVTITAGKGDNTITVNGSGISTITAGDGKNAITGGAGADTVTVGNGNNTINAGAGDDSITVGKGANTLTLGAGKDTVVFKAAASSSAVFTTITDIAAGDKLDFSKLGDITNTDGKLGAALTSGVNDYQTFLNAAAGKAVGTLSWFQFGGDTYLVWEKAGNGTFDAGTDQIVKLVGLVDLSNSTTAQATDTLTIV</sequence>
<protein>
    <submittedName>
        <fullName evidence="2">S-layer protein</fullName>
    </submittedName>
</protein>
<dbReference type="Pfam" id="PF00353">
    <property type="entry name" value="HemolysinCabind"/>
    <property type="match status" value="3"/>
</dbReference>
<dbReference type="InterPro" id="IPR001343">
    <property type="entry name" value="Hemolysn_Ca-bd"/>
</dbReference>
<dbReference type="EMBL" id="VJNA01000020">
    <property type="protein sequence ID" value="TSE23831.1"/>
    <property type="molecule type" value="Genomic_DNA"/>
</dbReference>
<name>A0A554WJQ5_9BURK</name>
<dbReference type="OrthoDB" id="480426at2"/>
<dbReference type="Gene3D" id="2.150.10.10">
    <property type="entry name" value="Serralysin-like metalloprotease, C-terminal"/>
    <property type="match status" value="1"/>
</dbReference>
<feature type="domain" description="DUF4214" evidence="1">
    <location>
        <begin position="68"/>
        <end position="118"/>
    </location>
</feature>
<dbReference type="InterPro" id="IPR011049">
    <property type="entry name" value="Serralysin-like_metalloprot_C"/>
</dbReference>
<gene>
    <name evidence="2" type="primary">rsaA</name>
    <name evidence="2" type="ORF">Taqua_01718</name>
</gene>
<organism evidence="2 3">
    <name type="scientific">Tepidimonas aquatica</name>
    <dbReference type="NCBI Taxonomy" id="247482"/>
    <lineage>
        <taxon>Bacteria</taxon>
        <taxon>Pseudomonadati</taxon>
        <taxon>Pseudomonadota</taxon>
        <taxon>Betaproteobacteria</taxon>
        <taxon>Burkholderiales</taxon>
        <taxon>Tepidimonas</taxon>
    </lineage>
</organism>
<dbReference type="GO" id="GO:0005509">
    <property type="term" value="F:calcium ion binding"/>
    <property type="evidence" value="ECO:0007669"/>
    <property type="project" value="InterPro"/>
</dbReference>
<dbReference type="PRINTS" id="PR00313">
    <property type="entry name" value="CABNDNGRPT"/>
</dbReference>
<evidence type="ECO:0000313" key="2">
    <source>
        <dbReference type="EMBL" id="TSE23831.1"/>
    </source>
</evidence>
<accession>A0A554WJQ5</accession>
<comment type="caution">
    <text evidence="2">The sequence shown here is derived from an EMBL/GenBank/DDBJ whole genome shotgun (WGS) entry which is preliminary data.</text>
</comment>
<reference evidence="2 3" key="1">
    <citation type="submission" date="2019-07" db="EMBL/GenBank/DDBJ databases">
        <title>Tepidimonas aquatica CLN-1 draft genome.</title>
        <authorList>
            <person name="Da Costa M.S."/>
            <person name="Froufe H.J.C."/>
            <person name="Egas C."/>
            <person name="Albuquerque L."/>
        </authorList>
    </citation>
    <scope>NUCLEOTIDE SEQUENCE [LARGE SCALE GENOMIC DNA]</scope>
    <source>
        <strain evidence="2 3">CLN-1</strain>
    </source>
</reference>
<evidence type="ECO:0000313" key="3">
    <source>
        <dbReference type="Proteomes" id="UP000318554"/>
    </source>
</evidence>
<dbReference type="SUPFAM" id="SSF51120">
    <property type="entry name" value="beta-Roll"/>
    <property type="match status" value="1"/>
</dbReference>
<dbReference type="RefSeq" id="WP_144326294.1">
    <property type="nucleotide sequence ID" value="NZ_VJNA01000020.1"/>
</dbReference>
<keyword evidence="3" id="KW-1185">Reference proteome</keyword>
<dbReference type="AlphaFoldDB" id="A0A554WJQ5"/>